<dbReference type="Pfam" id="PF26103">
    <property type="entry name" value="TPR_Epg5"/>
    <property type="match status" value="1"/>
</dbReference>
<evidence type="ECO:0000256" key="3">
    <source>
        <dbReference type="SAM" id="MobiDB-lite"/>
    </source>
</evidence>
<dbReference type="Pfam" id="PF26573">
    <property type="entry name" value="TPR_Epg5_2"/>
    <property type="match status" value="1"/>
</dbReference>
<feature type="compositionally biased region" description="Polar residues" evidence="3">
    <location>
        <begin position="92"/>
        <end position="104"/>
    </location>
</feature>
<evidence type="ECO:0000313" key="6">
    <source>
        <dbReference type="EMBL" id="JAP83977.1"/>
    </source>
</evidence>
<evidence type="ECO:0000256" key="2">
    <source>
        <dbReference type="ARBA" id="ARBA00023006"/>
    </source>
</evidence>
<dbReference type="PANTHER" id="PTHR31139">
    <property type="entry name" value="ECTOPIC P GRANULES PROTEIN 5 HOMOLOG"/>
    <property type="match status" value="1"/>
</dbReference>
<feature type="domain" description="Epg5-like central TPR repeats" evidence="4">
    <location>
        <begin position="1700"/>
        <end position="2071"/>
    </location>
</feature>
<dbReference type="InterPro" id="IPR051436">
    <property type="entry name" value="Autophagy-related_EPG5"/>
</dbReference>
<dbReference type="PANTHER" id="PTHR31139:SF4">
    <property type="entry name" value="ECTOPIC P GRANULES PROTEIN 5 HOMOLOG"/>
    <property type="match status" value="1"/>
</dbReference>
<dbReference type="EMBL" id="GEDV01004580">
    <property type="protein sequence ID" value="JAP83977.1"/>
    <property type="molecule type" value="Transcribed_RNA"/>
</dbReference>
<name>A0A131YYA4_RHIAP</name>
<dbReference type="InterPro" id="IPR058750">
    <property type="entry name" value="TPR_Epg5"/>
</dbReference>
<evidence type="ECO:0000256" key="1">
    <source>
        <dbReference type="ARBA" id="ARBA00010948"/>
    </source>
</evidence>
<organism evidence="6">
    <name type="scientific">Rhipicephalus appendiculatus</name>
    <name type="common">Brown ear tick</name>
    <dbReference type="NCBI Taxonomy" id="34631"/>
    <lineage>
        <taxon>Eukaryota</taxon>
        <taxon>Metazoa</taxon>
        <taxon>Ecdysozoa</taxon>
        <taxon>Arthropoda</taxon>
        <taxon>Chelicerata</taxon>
        <taxon>Arachnida</taxon>
        <taxon>Acari</taxon>
        <taxon>Parasitiformes</taxon>
        <taxon>Ixodida</taxon>
        <taxon>Ixodoidea</taxon>
        <taxon>Ixodidae</taxon>
        <taxon>Rhipicephalinae</taxon>
        <taxon>Rhipicephalus</taxon>
        <taxon>Rhipicephalus</taxon>
    </lineage>
</organism>
<proteinExistence type="inferred from homology"/>
<feature type="region of interest" description="Disordered" evidence="3">
    <location>
        <begin position="1"/>
        <end position="156"/>
    </location>
</feature>
<keyword evidence="2" id="KW-0072">Autophagy</keyword>
<evidence type="ECO:0000259" key="4">
    <source>
        <dbReference type="Pfam" id="PF26103"/>
    </source>
</evidence>
<protein>
    <recommendedName>
        <fullName evidence="7">Ectopic P granules protein 5 homolog</fullName>
    </recommendedName>
</protein>
<evidence type="ECO:0000259" key="5">
    <source>
        <dbReference type="Pfam" id="PF26573"/>
    </source>
</evidence>
<feature type="compositionally biased region" description="Polar residues" evidence="3">
    <location>
        <begin position="20"/>
        <end position="34"/>
    </location>
</feature>
<reference evidence="6" key="1">
    <citation type="journal article" date="2016" name="Ticks Tick Borne Dis.">
        <title>De novo assembly and annotation of the salivary gland transcriptome of Rhipicephalus appendiculatus male and female ticks during blood feeding.</title>
        <authorList>
            <person name="de Castro M.H."/>
            <person name="de Klerk D."/>
            <person name="Pienaar R."/>
            <person name="Latif A.A."/>
            <person name="Rees D.J."/>
            <person name="Mans B.J."/>
        </authorList>
    </citation>
    <scope>NUCLEOTIDE SEQUENCE</scope>
    <source>
        <tissue evidence="6">Salivary glands</tissue>
    </source>
</reference>
<accession>A0A131YYA4</accession>
<evidence type="ECO:0008006" key="7">
    <source>
        <dbReference type="Google" id="ProtNLM"/>
    </source>
</evidence>
<dbReference type="GO" id="GO:0005737">
    <property type="term" value="C:cytoplasm"/>
    <property type="evidence" value="ECO:0007669"/>
    <property type="project" value="TreeGrafter"/>
</dbReference>
<feature type="compositionally biased region" description="Basic and acidic residues" evidence="3">
    <location>
        <begin position="120"/>
        <end position="134"/>
    </location>
</feature>
<comment type="similarity">
    <text evidence="1">Belongs to the EPG5 family.</text>
</comment>
<dbReference type="InterPro" id="IPR059030">
    <property type="entry name" value="TPR_Epg5_mid"/>
</dbReference>
<sequence length="2521" mass="283141">MEQVKPKKRSRKKQQPLHTGENSTDSAAVTTNVEASGAVNKPLCERTRTGDNCDAPFDAHDVARPSSAHPDNARSPSYAETDDERRNEGCHSETSAGLSTATSEVSHEEPTGPDGTDLEQSFRRERQSDEERSIKQPSKASILTVQPEVQNEDLSTVPISTVQPEVQAEELSTAQLPKAPIATVQPEVNTEELSTAQLAETPISTVQPEVPTAPNESFGNLYAFPNSPGAKSSVNFRDSGTEESAAATARCDDALGRSKSFGKLYPELSEIPESRMTMRPFTEEQVIALYQNAWLKERKTLVAEFVSLNQEKKLNHHELYKLLENYLRSRELLAATVCTVRELEEDIGKHEACVWDIVPDVVTGKGRCVDNKRVTGEHYFQRALYNDDAASLMTSSSQKLLKLLGEKHVLYMHNASTLRIQIDYYFQVILDKSTFRDIPKNMPISAGTQPQLTEDVSQLRTCISVLFVFLRKAVQDEVFVNDVQSWLRMLASLLLRVASLADHFFLLSHVLRCPPGIHKWAISLVQVPSPLPWNEHTDWHQATLGCPQLDYALAALATILLPVEHREEYLQPLQSALEAAAGQDPWVVLDSDGEEDEPPSVVHWRENDVVTLVNQVHFAAIFRHLLLVAPEDYDVTRSSEQSVLKLIAVASQLVSIFHTGLKTYNHSRYRQLTKRISRLIRHTVQYVSDHWRCFRLMQAQSAGDSALLMRLQVEYDQFFLRAVNCIFYSQSTGAWQFMAILPYTSVSTVMLWQLLWLLHNSYQEEVQKTLLAPSEICEKLQDKSHKLCFEEKLCSMPQSEVYFLMTSFANMAASREEEGRAFTHIVAMEIFQITYLNRNLRQQFAKEGRDLLSSLAQKQPCVVSVLLDAVDDHMMALGTMACYLMQAMPLHLWVPDKQDLDVIAHFLLYYPLDSPQSQLARLLIENLNYGFGEHSQLFLDQSLHQQLALLLLEAYEKICVPFEAAGYVYKQVRYLSYLATGTSGESSTPMGFVSWIWTIMFRLKLHAFDSRHQGQLRLILDENPPQDIAPDLEQCEWLHPIFRASKNLCPPAVFLSISVGSIGHYREQVLSAGLKLLSSLTLGEQFAAAVKCICHIMPLFYLRQEMLTASQQFLEDLQRLVLADNTYLAAAKSLVGSEQPGCVLKQLAATMTTHVYQAKQWGLPSLPIKLWTLLLFHLPDIPMHRAVYKPKGRENVMYLLDVLVQLAYFEADCFESVIAQLTELLANLAAPSASQSMMRTMFSYMLGSQNASWPAVVPLNSVPQFPWFALVGLLAEAQLPEVASAWKALLSAMAQSPQMSVEILIKKTMQAPLEVHLLYRWANQALQTEADHPALPLIWQQFFSLYLQRCPNGNSVGPRFFESARYFPLLKKLKRRLNELADHCFQQCATKEGLLKDLCETLLKMYRTFGLWLEEPRLQTSSIDFSALPSQYCPEALCAIIQGNNHPWHHLVSMEHGRSELQSLLQVEGTRVSRPCRNRQPCEDSSEERIISRLKTYEGPMPAPAVPTLRPIIPAVPYLAPQVQELVSTQLKVLLGHASTVTSQLDKLNKLDRVCREQLLPALYDNVAAYVHLAVPCDYREECKGPLHLRLQYYEARQATGIMHKVEQNRTEWIATLTELQRPPPHACCCAQVQLEACLTQLVQRHRQASSATKEALEALGSQLFFYLVGSLHKEMVDYAPTRQFITLCLDMVGEEFVSNRADQCLPVLLAILNDPSTVGHVAPFFSPAAANEDQYALMYQSVSSCIVPSLYNAVFVLLSKFELPYWLTSCQPNRAVRKQLLESIETALHKCSINPPEALLPIIEVFHVHLHNLLLFHFPEHYSVVLAMLLRGTVSCSIPVATWGVFLQALGYCMPDEVAKEYDEEYAKHQCFLSLAETTDAINAAVNSFAELRNSDASTVKNGLYNRVKPFLPVLPRFFSVIAHCYIWENLKAPNENLQEAAKTVLLLYGPWLELSDGKSMYVPWLPGDAEEAACMVNSLATVLAFFHRCCHGTWNVNVLSHVWQHYFVKYVWTDPPDYVIVAVQNAFGTLPWSHFSPSVDDMRLACKLLEGKYSSHLNFLVKVFVEVPWKERLHHVQQLMPECVAEYYSCFAELVSTLAWREDMTTFIASTLGSLHKHEWGILPVELVHRIQKIFACNCDVHKLVKQSSCTSRTMLEFVAVVSCMVPSISNRDPSKQLAFVNTLVELYGSALPAADVQDVTLLLPQLLDQCQSVQCSVAILGRALFLLDSSCKGSAQEQALRGGLLPWLDTRSGHPVLLAILAAACTNLASVHNLVFVSEACLSAFFEGNAAADGGWGQAAAAFRVPELTLAVFREECACQAAHLTQLCYVLHCLPQCRCLEDERILLDQLADWVSQGRAGGESEPKLLLLWAKLLALSLRQLDFGSSPQAVDNLLANFCSTLGILGEDRDTGGLLGALGMGRRSTVSLRFRFCCRAVAAFVAARLVDSTVLAGQTLSRLQILQTTKAYLPLHQEIQEALNLVQDSSLTLSDSLHLIQTLVNFFYCEKAYLRILFFGAM</sequence>
<feature type="compositionally biased region" description="Basic residues" evidence="3">
    <location>
        <begin position="1"/>
        <end position="15"/>
    </location>
</feature>
<feature type="compositionally biased region" description="Basic and acidic residues" evidence="3">
    <location>
        <begin position="43"/>
        <end position="63"/>
    </location>
</feature>
<dbReference type="GO" id="GO:0097352">
    <property type="term" value="P:autophagosome maturation"/>
    <property type="evidence" value="ECO:0007669"/>
    <property type="project" value="TreeGrafter"/>
</dbReference>
<feature type="compositionally biased region" description="Polar residues" evidence="3">
    <location>
        <begin position="135"/>
        <end position="156"/>
    </location>
</feature>
<feature type="domain" description="Epg5-like TPR" evidence="5">
    <location>
        <begin position="1284"/>
        <end position="1452"/>
    </location>
</feature>